<dbReference type="Pfam" id="PF25597">
    <property type="entry name" value="SH3_retrovirus"/>
    <property type="match status" value="1"/>
</dbReference>
<dbReference type="PROSITE" id="PS50158">
    <property type="entry name" value="ZF_CCHC"/>
    <property type="match status" value="2"/>
</dbReference>
<dbReference type="Gene3D" id="2.40.70.10">
    <property type="entry name" value="Acid Proteases"/>
    <property type="match status" value="1"/>
</dbReference>
<evidence type="ECO:0000256" key="8">
    <source>
        <dbReference type="ARBA" id="ARBA00022918"/>
    </source>
</evidence>
<dbReference type="InterPro" id="IPR057670">
    <property type="entry name" value="SH3_retrovirus"/>
</dbReference>
<dbReference type="Gene3D" id="3.10.20.370">
    <property type="match status" value="1"/>
</dbReference>
<dbReference type="InterPro" id="IPR001584">
    <property type="entry name" value="Integrase_cat-core"/>
</dbReference>
<dbReference type="PROSITE" id="PS50994">
    <property type="entry name" value="INTEGRASE"/>
    <property type="match status" value="2"/>
</dbReference>
<keyword evidence="6" id="KW-0255">Endonuclease</keyword>
<feature type="compositionally biased region" description="Basic and acidic residues" evidence="10">
    <location>
        <begin position="2352"/>
        <end position="2374"/>
    </location>
</feature>
<dbReference type="EC" id="2.7.7.49" evidence="1"/>
<sequence length="3819" mass="436129">MPKSEVKIRHKFNFIIQEIKDLESEKKAIVESKNIHGLKLFKQEVNERKINLNQVINILLESELDDTQYDDYSKAKKDIFNMLVSIEEALSLIKTKENTHSDKQLPESNVNLPKINLPIFNGDSANWLSFREIFNSTINSNQTLTEIQKFQYLNASVKGPAEKLIRGFPISDKNYQQAWDTLCNRFNNRRELAFSQINKIFSIRPLKSISAGFLYEILDVCNEGIRNLSVLGLEKNTLTDLILINFFEKRIGEALRKEWELTLQNEEYPTFENFVNFLEKHARSLQGPVGYKECPISKSKGVHSELSKSTRVHSELSKSKGVHSELSKSAGVHSDLSKSTRLCSRVTVSNFEPTELQHNSPTPLQVSVHSLKEAMSPLVEMPSSPGCSKQIPIPIEEDSIESQNRVDNLPSYPMSPEQSYTLSSASVEDFKAQSGPKSPTSPTRGSESCRCSGDYTEPQMSQNSNFSCSSIEESEDNLSKSEENLSRSEDNSSKSEEIPSKSKKSRISKLTPQITTKQNQLLPSESSQPSTPEQPLASQSSEPLSSKKETSIIPKIKPPPYYRRKRQLPAEKTSWDEPIESDIKSNWNKFQTQLSCLKEIKIPRYLNSSSSEIEELQLHGFCDASLIAYSAVLYLKTRFKIQKIKINLITSKTTVAPLKTITIPRLELIAALLLAQLNQVILESFPFQPDKTFLWTDSQICIDWIRSDASRWKAFVSNRVSSIQNLTQITDWFHVSSQDNPADCASRGIMPQDLVNHRIWWRGPIWLQENNVRYIPSSPTQVNLNIIQEEVGEGQVLDQTTLIQNSETMLNLEFIVRYSTMTKLIRITAWCWRFYYNCLLFDPIRQKGPLTTRELTKAIQVLVKSIQQVEFCTEIKLLKSNKQLPLSIKLTSLNPFLDTQGLLRVGGRLKYSYLNENQNFPLLQPKPPRQESLIKNLLTENADIPEAIDENQEDSSILETTFVIEDEESNKDIGTPKIEISEVSVIDNSEGKNSKEPVVSAEALDKKELCHDDSAHLNVVEADLNRPKEATSGIINISTEANESASKEKAVSVEIVDTSTKDYLQSGEKAKLSRWKPIDSLCLEDVKESEDDDENYSSSAYIEWPEILKKEVLRPEALEKAVNLEDFEKAAESRQLSKEHLEESTEQGSCIKAESKPWEDPIESDLAAAESDNPAIISLYNYTRSWRLYPVLRLPYIPRGGLVRPADGTLWEDTILEWSCMASGGAKSDCHLHVDSQPTTAALFTYHGDMAELTQEMKRHAVIVSLAAGYTDSETVTFLKVAPSFVFKALRELGTTKGDVAEVSQRKRHCRHSDSIRTPDFMSRVQAAIDEEPGKSMRALTIELQEESISDYLVEIKRLASSCNFGNFLEDSLRDKMVCGFYNAKIQNRILSEGDISLAKVIEIALSMEAAEKNTKLFHLEQGEDCVDKLRMERKVESNFQNGKCKHCGKQHKELCRFKEAICFKCNKKGHIASICWSSRRNLRQHQNQPGNIHQIGDQEEEEEYVQKIISVTIPEYKINFASSDPPYLMELKVEGNFIKFEMDTGSGLTLISEKDFKNSLQHLKLEKASIIVRTYDGTVVPILGKINVKVECQDITYKLRALVVKGEKRALMGREWINRLKLGCFAVKHMPVEITIEEILKENQALFVETTEPIKGFTFSVNMCDVNPIFHKARPVPFAIRPAVTEALDKMVAKGYLCEVASSKWATPVVVVPKKNKEIRICCDFKFIPNLPELLKPLHELLHKKRPWVWTKECGEAIDKCKNSITSERVLVPYDATLPLCLATDASQIGVGAVLSHIIEGQERPIMFASRTLSVAEQNYSQIEKEALAIIYGVTKFHQFIYGRKFILITDHKPLVTILGSRSGIPTLSTSRLQRWALILSAYTYDIKFRRTQDHGNADLLSRFPVGCEEIPRLNNVYALSYVEELPITAEEIATETERDEVLSLAKFYTQQGWPEKVADHLRPYFQRKLELTVDGECLVWGMRVVIPPSLRIKMLNCLHETHSGMNKMKAVARSHFWWPNLDTQIEFLVNKCRSCQQSQDGPNKGKWQPWKWSTRPWQRIHIDFANKENINLLIVVDSHSKWIEAIPMRETTTRKTIEQLRRLFSSYGLPEELVSDNGPQFTGSEMKGFLEGNGIKQTLIPAYHPQSNGLAERAVRTIKTALDKNKRKIGDTIQDTLSKVLLAYRSTPHVTTGKTPSELFIGRALRTRVSLIHPSLASRVRDQQARQMKYDRRTHLEEFQIDDLVWCKNFRGGDKWIPGKIVGKKGTRVYTILIHGQVKAYHRDQIRKRWRNGEEDESGDGERQPEHSRGAGPSAIISEVVRDRGYMESLSPGLTSQRSDQDSEVQSDTDDGKSLEPLRSLDPEALKEEGPVLRRNPPRARRPPGCPRNYNIPKIEQLTENNYTTWSMKMEAILDSKDLFEDVIVNDEPDFTKNKLEYDIWKKKNREAYSLIILSLSDDLTIIFRGDKRAKRIWYDIKKRFEGSLENKRIDLMLDLARLKLNPNENVNMYIVRAQKLAQEITQLGKTVTERELVRYIVEGLTPNFDTIAAALSINRGISLPDLRQTLLDFEKKRQDRSKNPENAFRSSGNQFKEKSCFICKRNGHFKKDCWFNPDNKGNQKNTTNKNNMASTRNYHKGPKQNKDTARSAIQERTEEPSQRRDSTSEYALHASTREERPTTQDVWIIDSACTSHMTSHGDWIEHKTEERRSIQVAEEGRHIESASSGSIQATVQGKDKLNNAVTLHNVLHVPHLKGNLMSIPSVVRRGNSVLLNSEGAYIYSSDDKLIGTGNFDGNMYTLNLSRLPEATHVPNEHCLISKDNSRTAWHRRLGHPSDNKLDLILKNNLLKGLDSINGTLDQCDACSLGKMTKVPYVHTDGNQESYPFEAIYVDLCGPMRINSLGGKSKGIKHELTTPYTPRSNGRVERANRTLLDKGRTLLADSQLPLHFWAEAVNTAAYLYNLTPTTNDPDTTPMEKWKGKKPSVSHIMRFGCEVFYKLENHQRHKLEAKSKRGIFVGYSRCRRAYRVFDITARVILETADIHFRENNNVISEEKQNDNNTDTDTYFFIQEDEQLNNHVLSDVDIEEPAPDTMVNRQTESSESDRPQRTRTIPKRFDDYVLATTNETIPKDYEEAISCEDKKHWENAMLEEIQNMYSHQVWELVHRPVNAKVVKSKWVFKISKDQENKTYKARLVAMGYNQIPGRDYNESFSPVIKNATLRTILSMAATKDSVIKLFDVKAAYLNGNIENTIFMEQPAGFVQDRNKVCKLNKSIYGQSGRSWYEKFSQVLHDCGLEKLKSDPCLFKWKNEDKYFYIGIYVDDFITVSDSEDTSNRFINKLRHHLEIKDVTCKGMFLGIKIIQDKEGISLQQSHYVQQILQKYGMENCKEVPTPGSKEINLDNHIEDDNCEQHTYQEALGMLMFLAVNTRPDIAYITSKLSQYSRQPKQMHWTAIKRVMRYLRGTIDLGVKFERGKTGILKSYADASWSTTHDGKSYGGYVLKLGEATIDWKSSKQPLVALSTMEAEMIAACESCCQIKWIINLLRELEEWNFMEKPTAIYTDSQSLINWISSPKQSSRCRHINRKYHFLRDCYESRDICLLYKPSQDLEADIFTKDLSRDQMKKHLESLSIVEIKTKYSSSIKITKKLTKECPQGGPLSLTLWNILIEELLNTNLDDNSETVGYADDITIIISLYYFTRLWSLYPVLRLPYIPRGGLVRPADGTLWEDTILEWSCMASGGQSLTVTSMWIANLRQQLFLPIMEIGRELGTTKGDVAEVSQRKRHCRHSDSIRTPDFISYVQAAIDENPWKSMRALRAA</sequence>
<dbReference type="Pfam" id="PF13976">
    <property type="entry name" value="gag_pre-integrs"/>
    <property type="match status" value="1"/>
</dbReference>
<dbReference type="Pfam" id="PF03564">
    <property type="entry name" value="DUF1759"/>
    <property type="match status" value="1"/>
</dbReference>
<dbReference type="InterPro" id="IPR008042">
    <property type="entry name" value="Retrotrans_Pao"/>
</dbReference>
<evidence type="ECO:0000256" key="6">
    <source>
        <dbReference type="ARBA" id="ARBA00022759"/>
    </source>
</evidence>
<evidence type="ECO:0000256" key="10">
    <source>
        <dbReference type="SAM" id="MobiDB-lite"/>
    </source>
</evidence>
<accession>A0ABY6KPD6</accession>
<proteinExistence type="predicted"/>
<evidence type="ECO:0000256" key="9">
    <source>
        <dbReference type="PROSITE-ProRule" id="PRU00047"/>
    </source>
</evidence>
<dbReference type="SUPFAM" id="SSF50630">
    <property type="entry name" value="Acid proteases"/>
    <property type="match status" value="1"/>
</dbReference>
<dbReference type="InterPro" id="IPR005312">
    <property type="entry name" value="DUF1759"/>
</dbReference>
<dbReference type="Pfam" id="PF22936">
    <property type="entry name" value="Pol_BBD"/>
    <property type="match status" value="1"/>
</dbReference>
<dbReference type="InterPro" id="IPR041588">
    <property type="entry name" value="Integrase_H2C2"/>
</dbReference>
<feature type="region of interest" description="Disordered" evidence="10">
    <location>
        <begin position="2613"/>
        <end position="2684"/>
    </location>
</feature>
<feature type="region of interest" description="Disordered" evidence="10">
    <location>
        <begin position="2294"/>
        <end position="2319"/>
    </location>
</feature>
<dbReference type="Gene3D" id="1.10.340.70">
    <property type="match status" value="1"/>
</dbReference>
<dbReference type="SUPFAM" id="SSF56672">
    <property type="entry name" value="DNA/RNA polymerases"/>
    <property type="match status" value="2"/>
</dbReference>
<dbReference type="EMBL" id="CP092869">
    <property type="protein sequence ID" value="UYV70564.1"/>
    <property type="molecule type" value="Genomic_DNA"/>
</dbReference>
<feature type="compositionally biased region" description="Polar residues" evidence="10">
    <location>
        <begin position="416"/>
        <end position="426"/>
    </location>
</feature>
<feature type="domain" description="CCHC-type" evidence="11">
    <location>
        <begin position="2599"/>
        <end position="2612"/>
    </location>
</feature>
<keyword evidence="5" id="KW-0064">Aspartyl protease</keyword>
<keyword evidence="7" id="KW-0378">Hydrolase</keyword>
<feature type="non-terminal residue" evidence="13">
    <location>
        <position position="3819"/>
    </location>
</feature>
<dbReference type="InterPro" id="IPR013103">
    <property type="entry name" value="RVT_2"/>
</dbReference>
<keyword evidence="5" id="KW-0645">Protease</keyword>
<keyword evidence="9" id="KW-0479">Metal-binding</keyword>
<dbReference type="Pfam" id="PF17917">
    <property type="entry name" value="RT_RNaseH"/>
    <property type="match status" value="1"/>
</dbReference>
<dbReference type="CDD" id="cd09272">
    <property type="entry name" value="RNase_HI_RT_Ty1"/>
    <property type="match status" value="1"/>
</dbReference>
<dbReference type="InterPro" id="IPR025724">
    <property type="entry name" value="GAG-pre-integrase_dom"/>
</dbReference>
<dbReference type="PANTHER" id="PTHR37984:SF5">
    <property type="entry name" value="PROTEIN NYNRIN-LIKE"/>
    <property type="match status" value="1"/>
</dbReference>
<dbReference type="InterPro" id="IPR012337">
    <property type="entry name" value="RNaseH-like_sf"/>
</dbReference>
<keyword evidence="9" id="KW-0862">Zinc</keyword>
<dbReference type="InterPro" id="IPR001878">
    <property type="entry name" value="Znf_CCHC"/>
</dbReference>
<dbReference type="PANTHER" id="PTHR37984">
    <property type="entry name" value="PROTEIN CBG26694"/>
    <property type="match status" value="1"/>
</dbReference>
<organism evidence="13 14">
    <name type="scientific">Cordylochernes scorpioides</name>
    <dbReference type="NCBI Taxonomy" id="51811"/>
    <lineage>
        <taxon>Eukaryota</taxon>
        <taxon>Metazoa</taxon>
        <taxon>Ecdysozoa</taxon>
        <taxon>Arthropoda</taxon>
        <taxon>Chelicerata</taxon>
        <taxon>Arachnida</taxon>
        <taxon>Pseudoscorpiones</taxon>
        <taxon>Cheliferoidea</taxon>
        <taxon>Chernetidae</taxon>
        <taxon>Cordylochernes</taxon>
    </lineage>
</organism>
<keyword evidence="14" id="KW-1185">Reference proteome</keyword>
<keyword evidence="2" id="KW-0808">Transferase</keyword>
<evidence type="ECO:0000259" key="11">
    <source>
        <dbReference type="PROSITE" id="PS50158"/>
    </source>
</evidence>
<keyword evidence="8" id="KW-0695">RNA-directed DNA polymerase</keyword>
<name>A0ABY6KPD6_9ARAC</name>
<keyword evidence="4" id="KW-0540">Nuclease</keyword>
<dbReference type="Gene3D" id="3.10.10.10">
    <property type="entry name" value="HIV Type 1 Reverse Transcriptase, subunit A, domain 1"/>
    <property type="match status" value="1"/>
</dbReference>
<feature type="domain" description="CCHC-type" evidence="11">
    <location>
        <begin position="1463"/>
        <end position="1476"/>
    </location>
</feature>
<evidence type="ECO:0000259" key="12">
    <source>
        <dbReference type="PROSITE" id="PS50994"/>
    </source>
</evidence>
<evidence type="ECO:0000256" key="5">
    <source>
        <dbReference type="ARBA" id="ARBA00022750"/>
    </source>
</evidence>
<dbReference type="InterPro" id="IPR021109">
    <property type="entry name" value="Peptidase_aspartic_dom_sf"/>
</dbReference>
<dbReference type="InterPro" id="IPR043502">
    <property type="entry name" value="DNA/RNA_pol_sf"/>
</dbReference>
<dbReference type="SUPFAM" id="SSF53098">
    <property type="entry name" value="Ribonuclease H-like"/>
    <property type="match status" value="2"/>
</dbReference>
<dbReference type="InterPro" id="IPR050951">
    <property type="entry name" value="Retrovirus_Pol_polyprotein"/>
</dbReference>
<feature type="domain" description="Integrase catalytic" evidence="12">
    <location>
        <begin position="2054"/>
        <end position="2206"/>
    </location>
</feature>
<dbReference type="Pfam" id="PF05380">
    <property type="entry name" value="Peptidase_A17"/>
    <property type="match status" value="1"/>
</dbReference>
<dbReference type="Pfam" id="PF17921">
    <property type="entry name" value="Integrase_H2C2"/>
    <property type="match status" value="1"/>
</dbReference>
<gene>
    <name evidence="13" type="ORF">LAZ67_7003547</name>
</gene>
<evidence type="ECO:0000313" key="13">
    <source>
        <dbReference type="EMBL" id="UYV70564.1"/>
    </source>
</evidence>
<dbReference type="InterPro" id="IPR036397">
    <property type="entry name" value="RNaseH_sf"/>
</dbReference>
<feature type="compositionally biased region" description="Low complexity" evidence="10">
    <location>
        <begin position="2618"/>
        <end position="2630"/>
    </location>
</feature>
<feature type="compositionally biased region" description="Polar residues" evidence="10">
    <location>
        <begin position="458"/>
        <end position="471"/>
    </location>
</feature>
<evidence type="ECO:0000256" key="7">
    <source>
        <dbReference type="ARBA" id="ARBA00022801"/>
    </source>
</evidence>
<dbReference type="Pfam" id="PF14223">
    <property type="entry name" value="Retrotran_gag_2"/>
    <property type="match status" value="1"/>
</dbReference>
<evidence type="ECO:0000256" key="3">
    <source>
        <dbReference type="ARBA" id="ARBA00022695"/>
    </source>
</evidence>
<evidence type="ECO:0000256" key="2">
    <source>
        <dbReference type="ARBA" id="ARBA00022679"/>
    </source>
</evidence>
<keyword evidence="9" id="KW-0863">Zinc-finger</keyword>
<reference evidence="13 14" key="1">
    <citation type="submission" date="2022-01" db="EMBL/GenBank/DDBJ databases">
        <title>A chromosomal length assembly of Cordylochernes scorpioides.</title>
        <authorList>
            <person name="Zeh D."/>
            <person name="Zeh J."/>
        </authorList>
    </citation>
    <scope>NUCLEOTIDE SEQUENCE [LARGE SCALE GENOMIC DNA]</scope>
    <source>
        <strain evidence="13">IN4F17</strain>
        <tissue evidence="13">Whole Body</tissue>
    </source>
</reference>
<dbReference type="Pfam" id="PF07727">
    <property type="entry name" value="RVT_2"/>
    <property type="match status" value="1"/>
</dbReference>
<evidence type="ECO:0000256" key="4">
    <source>
        <dbReference type="ARBA" id="ARBA00022722"/>
    </source>
</evidence>
<feature type="compositionally biased region" description="Basic and acidic residues" evidence="10">
    <location>
        <begin position="477"/>
        <end position="500"/>
    </location>
</feature>
<feature type="region of interest" description="Disordered" evidence="10">
    <location>
        <begin position="405"/>
        <end position="573"/>
    </location>
</feature>
<dbReference type="Pfam" id="PF00665">
    <property type="entry name" value="rve"/>
    <property type="match status" value="1"/>
</dbReference>
<dbReference type="Proteomes" id="UP001235939">
    <property type="component" value="Chromosome 07"/>
</dbReference>
<feature type="compositionally biased region" description="Low complexity" evidence="10">
    <location>
        <begin position="518"/>
        <end position="536"/>
    </location>
</feature>
<feature type="compositionally biased region" description="Polar residues" evidence="10">
    <location>
        <begin position="435"/>
        <end position="446"/>
    </location>
</feature>
<feature type="domain" description="Integrase catalytic" evidence="12">
    <location>
        <begin position="2909"/>
        <end position="2983"/>
    </location>
</feature>
<feature type="region of interest" description="Disordered" evidence="10">
    <location>
        <begin position="2331"/>
        <end position="2393"/>
    </location>
</feature>
<dbReference type="CDD" id="cd09274">
    <property type="entry name" value="RNase_HI_RT_Ty3"/>
    <property type="match status" value="1"/>
</dbReference>
<dbReference type="InterPro" id="IPR041373">
    <property type="entry name" value="RT_RNaseH"/>
</dbReference>
<evidence type="ECO:0000256" key="1">
    <source>
        <dbReference type="ARBA" id="ARBA00012493"/>
    </source>
</evidence>
<feature type="compositionally biased region" description="Basic and acidic residues" evidence="10">
    <location>
        <begin position="2302"/>
        <end position="2311"/>
    </location>
</feature>
<dbReference type="Gene3D" id="3.30.420.10">
    <property type="entry name" value="Ribonuclease H-like superfamily/Ribonuclease H"/>
    <property type="match status" value="2"/>
</dbReference>
<dbReference type="InterPro" id="IPR054722">
    <property type="entry name" value="PolX-like_BBD"/>
</dbReference>
<feature type="compositionally biased region" description="Basic and acidic residues" evidence="10">
    <location>
        <begin position="2643"/>
        <end position="2666"/>
    </location>
</feature>
<protein>
    <recommendedName>
        <fullName evidence="1">RNA-directed DNA polymerase</fullName>
        <ecNumber evidence="1">2.7.7.49</ecNumber>
    </recommendedName>
</protein>
<keyword evidence="3" id="KW-0548">Nucleotidyltransferase</keyword>
<dbReference type="SMART" id="SM00343">
    <property type="entry name" value="ZnF_C2HC"/>
    <property type="match status" value="3"/>
</dbReference>
<feature type="region of interest" description="Disordered" evidence="10">
    <location>
        <begin position="3088"/>
        <end position="3111"/>
    </location>
</feature>
<evidence type="ECO:0000313" key="14">
    <source>
        <dbReference type="Proteomes" id="UP001235939"/>
    </source>
</evidence>